<dbReference type="OrthoDB" id="5871014at2759"/>
<dbReference type="Proteomes" id="UP000054047">
    <property type="component" value="Unassembled WGS sequence"/>
</dbReference>
<organism evidence="1 2">
    <name type="scientific">Ancylostoma duodenale</name>
    <dbReference type="NCBI Taxonomy" id="51022"/>
    <lineage>
        <taxon>Eukaryota</taxon>
        <taxon>Metazoa</taxon>
        <taxon>Ecdysozoa</taxon>
        <taxon>Nematoda</taxon>
        <taxon>Chromadorea</taxon>
        <taxon>Rhabditida</taxon>
        <taxon>Rhabditina</taxon>
        <taxon>Rhabditomorpha</taxon>
        <taxon>Strongyloidea</taxon>
        <taxon>Ancylostomatidae</taxon>
        <taxon>Ancylostomatinae</taxon>
        <taxon>Ancylostoma</taxon>
    </lineage>
</organism>
<sequence>MVSVKDFVWVYDVKPTRQAMENPENTLAMSRSCGIRIRAHQQEEPIYGIVLSITKRRDQVTAFRAAFEGAPEAVTVTQSICDFPLSDMQEDDFVLADSRYNVSCSMRFSEPPVSFEARDHLCQVVRQFLPMHPGEGLLPLRVHALPEEEKQWLTDRAGKFDSYYEDNEASKRKITKVFNAACSALASFNSTMDDHRTH</sequence>
<gene>
    <name evidence="1" type="ORF">ANCDUO_13036</name>
</gene>
<dbReference type="AlphaFoldDB" id="A0A0C2D419"/>
<keyword evidence="2" id="KW-1185">Reference proteome</keyword>
<protein>
    <submittedName>
        <fullName evidence="1">Uncharacterized protein</fullName>
    </submittedName>
</protein>
<evidence type="ECO:0000313" key="1">
    <source>
        <dbReference type="EMBL" id="KIH56782.1"/>
    </source>
</evidence>
<evidence type="ECO:0000313" key="2">
    <source>
        <dbReference type="Proteomes" id="UP000054047"/>
    </source>
</evidence>
<name>A0A0C2D419_9BILA</name>
<accession>A0A0C2D419</accession>
<dbReference type="EMBL" id="KN735264">
    <property type="protein sequence ID" value="KIH56782.1"/>
    <property type="molecule type" value="Genomic_DNA"/>
</dbReference>
<reference evidence="1 2" key="1">
    <citation type="submission" date="2013-12" db="EMBL/GenBank/DDBJ databases">
        <title>Draft genome of the parsitic nematode Ancylostoma duodenale.</title>
        <authorList>
            <person name="Mitreva M."/>
        </authorList>
    </citation>
    <scope>NUCLEOTIDE SEQUENCE [LARGE SCALE GENOMIC DNA]</scope>
    <source>
        <strain evidence="1 2">Zhejiang</strain>
    </source>
</reference>
<proteinExistence type="predicted"/>